<organism evidence="2 3">
    <name type="scientific">Xaviernesmea rhizosphaerae</name>
    <dbReference type="NCBI Taxonomy" id="1672749"/>
    <lineage>
        <taxon>Bacteria</taxon>
        <taxon>Pseudomonadati</taxon>
        <taxon>Pseudomonadota</taxon>
        <taxon>Alphaproteobacteria</taxon>
        <taxon>Hyphomicrobiales</taxon>
        <taxon>Rhizobiaceae</taxon>
        <taxon>Rhizobium/Agrobacterium group</taxon>
        <taxon>Xaviernesmea</taxon>
    </lineage>
</organism>
<dbReference type="STRING" id="1672749.BJF92_20210"/>
<gene>
    <name evidence="2" type="ORF">BJF92_20210</name>
</gene>
<reference evidence="2 3" key="1">
    <citation type="submission" date="2016-09" db="EMBL/GenBank/DDBJ databases">
        <title>Rhizobium sp. nov., a novel species isolated from the rice rhizosphere.</title>
        <authorList>
            <person name="Zhao J."/>
            <person name="Zhang X."/>
        </authorList>
    </citation>
    <scope>NUCLEOTIDE SEQUENCE [LARGE SCALE GENOMIC DNA]</scope>
    <source>
        <strain evidence="2 3">MH17</strain>
    </source>
</reference>
<feature type="compositionally biased region" description="Basic and acidic residues" evidence="1">
    <location>
        <begin position="47"/>
        <end position="62"/>
    </location>
</feature>
<feature type="compositionally biased region" description="Low complexity" evidence="1">
    <location>
        <begin position="13"/>
        <end position="24"/>
    </location>
</feature>
<evidence type="ECO:0000256" key="1">
    <source>
        <dbReference type="SAM" id="MobiDB-lite"/>
    </source>
</evidence>
<evidence type="ECO:0000313" key="3">
    <source>
        <dbReference type="Proteomes" id="UP000186143"/>
    </source>
</evidence>
<dbReference type="Proteomes" id="UP000186143">
    <property type="component" value="Unassembled WGS sequence"/>
</dbReference>
<sequence length="62" mass="6956">MQPPNRPPLQDGAPALRAEAATAPEDTRPRLIHVLDLFAQFSPDFMADGRGDGEQAERDWRR</sequence>
<name>A0A1Q9ALF5_9HYPH</name>
<accession>A0A1Q9ALF5</accession>
<feature type="region of interest" description="Disordered" evidence="1">
    <location>
        <begin position="1"/>
        <end position="28"/>
    </location>
</feature>
<dbReference type="AlphaFoldDB" id="A0A1Q9ALF5"/>
<evidence type="ECO:0000313" key="2">
    <source>
        <dbReference type="EMBL" id="OLP56127.1"/>
    </source>
</evidence>
<dbReference type="EMBL" id="MKIO01000024">
    <property type="protein sequence ID" value="OLP56127.1"/>
    <property type="molecule type" value="Genomic_DNA"/>
</dbReference>
<proteinExistence type="predicted"/>
<protein>
    <submittedName>
        <fullName evidence="2">Uncharacterized protein</fullName>
    </submittedName>
</protein>
<feature type="region of interest" description="Disordered" evidence="1">
    <location>
        <begin position="43"/>
        <end position="62"/>
    </location>
</feature>
<comment type="caution">
    <text evidence="2">The sequence shown here is derived from an EMBL/GenBank/DDBJ whole genome shotgun (WGS) entry which is preliminary data.</text>
</comment>